<keyword evidence="2" id="KW-0732">Signal</keyword>
<name>A0ABS4SWM4_9PROT</name>
<dbReference type="PROSITE" id="PS51257">
    <property type="entry name" value="PROKAR_LIPOPROTEIN"/>
    <property type="match status" value="1"/>
</dbReference>
<evidence type="ECO:0000313" key="4">
    <source>
        <dbReference type="Proteomes" id="UP000781958"/>
    </source>
</evidence>
<feature type="chain" id="PRO_5046467251" description="Secreted protein" evidence="2">
    <location>
        <begin position="24"/>
        <end position="134"/>
    </location>
</feature>
<feature type="compositionally biased region" description="Low complexity" evidence="1">
    <location>
        <begin position="28"/>
        <end position="51"/>
    </location>
</feature>
<protein>
    <recommendedName>
        <fullName evidence="5">Secreted protein</fullName>
    </recommendedName>
</protein>
<evidence type="ECO:0008006" key="5">
    <source>
        <dbReference type="Google" id="ProtNLM"/>
    </source>
</evidence>
<reference evidence="3 4" key="1">
    <citation type="submission" date="2021-03" db="EMBL/GenBank/DDBJ databases">
        <title>Genomic Encyclopedia of Type Strains, Phase III (KMG-III): the genomes of soil and plant-associated and newly described type strains.</title>
        <authorList>
            <person name="Whitman W."/>
        </authorList>
    </citation>
    <scope>NUCLEOTIDE SEQUENCE [LARGE SCALE GENOMIC DNA]</scope>
    <source>
        <strain evidence="3 4">IMMIB AFH-6</strain>
    </source>
</reference>
<gene>
    <name evidence="3" type="ORF">J2851_006774</name>
</gene>
<evidence type="ECO:0000256" key="2">
    <source>
        <dbReference type="SAM" id="SignalP"/>
    </source>
</evidence>
<dbReference type="Proteomes" id="UP000781958">
    <property type="component" value="Unassembled WGS sequence"/>
</dbReference>
<feature type="region of interest" description="Disordered" evidence="1">
    <location>
        <begin position="93"/>
        <end position="115"/>
    </location>
</feature>
<feature type="region of interest" description="Disordered" evidence="1">
    <location>
        <begin position="23"/>
        <end position="80"/>
    </location>
</feature>
<accession>A0ABS4SWM4</accession>
<sequence>MFRPITILGPVLALALVALSACSDGPARRSGPAAGGPAPTASTASPGTSAPQRSLPATRPGTDDQSLRLGGTGDGSGDSCRVQCERSNNSCMDSVAARSQSGVERPDRMEPFTPTDNCQYQLRQCYQRCGAATR</sequence>
<dbReference type="EMBL" id="JAGINP010000037">
    <property type="protein sequence ID" value="MBP2296955.1"/>
    <property type="molecule type" value="Genomic_DNA"/>
</dbReference>
<dbReference type="RefSeq" id="WP_209772887.1">
    <property type="nucleotide sequence ID" value="NZ_JAGINP010000037.1"/>
</dbReference>
<feature type="compositionally biased region" description="Polar residues" evidence="1">
    <location>
        <begin position="93"/>
        <end position="102"/>
    </location>
</feature>
<comment type="caution">
    <text evidence="3">The sequence shown here is derived from an EMBL/GenBank/DDBJ whole genome shotgun (WGS) entry which is preliminary data.</text>
</comment>
<evidence type="ECO:0000313" key="3">
    <source>
        <dbReference type="EMBL" id="MBP2296955.1"/>
    </source>
</evidence>
<evidence type="ECO:0000256" key="1">
    <source>
        <dbReference type="SAM" id="MobiDB-lite"/>
    </source>
</evidence>
<keyword evidence="4" id="KW-1185">Reference proteome</keyword>
<feature type="signal peptide" evidence="2">
    <location>
        <begin position="1"/>
        <end position="23"/>
    </location>
</feature>
<proteinExistence type="predicted"/>
<organism evidence="3 4">
    <name type="scientific">Azospirillum rugosum</name>
    <dbReference type="NCBI Taxonomy" id="416170"/>
    <lineage>
        <taxon>Bacteria</taxon>
        <taxon>Pseudomonadati</taxon>
        <taxon>Pseudomonadota</taxon>
        <taxon>Alphaproteobacteria</taxon>
        <taxon>Rhodospirillales</taxon>
        <taxon>Azospirillaceae</taxon>
        <taxon>Azospirillum</taxon>
    </lineage>
</organism>